<keyword evidence="3 5" id="KW-1133">Transmembrane helix</keyword>
<dbReference type="InterPro" id="IPR006977">
    <property type="entry name" value="Yip1_dom"/>
</dbReference>
<evidence type="ECO:0000313" key="8">
    <source>
        <dbReference type="Proteomes" id="UP001596233"/>
    </source>
</evidence>
<dbReference type="Pfam" id="PF04893">
    <property type="entry name" value="Yip1"/>
    <property type="match status" value="1"/>
</dbReference>
<keyword evidence="4 5" id="KW-0472">Membrane</keyword>
<comment type="caution">
    <text evidence="7">The sequence shown here is derived from an EMBL/GenBank/DDBJ whole genome shotgun (WGS) entry which is preliminary data.</text>
</comment>
<evidence type="ECO:0000259" key="6">
    <source>
        <dbReference type="Pfam" id="PF04893"/>
    </source>
</evidence>
<evidence type="ECO:0000313" key="7">
    <source>
        <dbReference type="EMBL" id="MFC6331237.1"/>
    </source>
</evidence>
<evidence type="ECO:0000256" key="5">
    <source>
        <dbReference type="SAM" id="Phobius"/>
    </source>
</evidence>
<feature type="domain" description="Yip1" evidence="6">
    <location>
        <begin position="53"/>
        <end position="222"/>
    </location>
</feature>
<feature type="transmembrane region" description="Helical" evidence="5">
    <location>
        <begin position="173"/>
        <end position="196"/>
    </location>
</feature>
<keyword evidence="8" id="KW-1185">Reference proteome</keyword>
<comment type="subcellular location">
    <subcellularLocation>
        <location evidence="1">Membrane</location>
        <topology evidence="1">Multi-pass membrane protein</topology>
    </subcellularLocation>
</comment>
<name>A0ABW1UXQ8_9BACL</name>
<keyword evidence="2 5" id="KW-0812">Transmembrane</keyword>
<reference evidence="8" key="1">
    <citation type="journal article" date="2019" name="Int. J. Syst. Evol. Microbiol.">
        <title>The Global Catalogue of Microorganisms (GCM) 10K type strain sequencing project: providing services to taxonomists for standard genome sequencing and annotation.</title>
        <authorList>
            <consortium name="The Broad Institute Genomics Platform"/>
            <consortium name="The Broad Institute Genome Sequencing Center for Infectious Disease"/>
            <person name="Wu L."/>
            <person name="Ma J."/>
        </authorList>
    </citation>
    <scope>NUCLEOTIDE SEQUENCE [LARGE SCALE GENOMIC DNA]</scope>
    <source>
        <strain evidence="8">PCU 280</strain>
    </source>
</reference>
<dbReference type="EMBL" id="JBHSTE010000001">
    <property type="protein sequence ID" value="MFC6331237.1"/>
    <property type="molecule type" value="Genomic_DNA"/>
</dbReference>
<feature type="transmembrane region" description="Helical" evidence="5">
    <location>
        <begin position="70"/>
        <end position="88"/>
    </location>
</feature>
<protein>
    <submittedName>
        <fullName evidence="7">Yip1 family protein</fullName>
    </submittedName>
</protein>
<evidence type="ECO:0000256" key="3">
    <source>
        <dbReference type="ARBA" id="ARBA00022989"/>
    </source>
</evidence>
<gene>
    <name evidence="7" type="ORF">ACFP56_01265</name>
</gene>
<feature type="transmembrane region" description="Helical" evidence="5">
    <location>
        <begin position="141"/>
        <end position="161"/>
    </location>
</feature>
<organism evidence="7 8">
    <name type="scientific">Paenibacillus septentrionalis</name>
    <dbReference type="NCBI Taxonomy" id="429342"/>
    <lineage>
        <taxon>Bacteria</taxon>
        <taxon>Bacillati</taxon>
        <taxon>Bacillota</taxon>
        <taxon>Bacilli</taxon>
        <taxon>Bacillales</taxon>
        <taxon>Paenibacillaceae</taxon>
        <taxon>Paenibacillus</taxon>
    </lineage>
</organism>
<dbReference type="RefSeq" id="WP_379230267.1">
    <property type="nucleotide sequence ID" value="NZ_JBHSTE010000001.1"/>
</dbReference>
<accession>A0ABW1UXQ8</accession>
<sequence>MTKTEIETTGKKSSTLKATLAEVVKKAFTADKAAADSEQQPAFTTKRLNPLRALLHPFESFNAVKDEGKGSLIASAAIIIVFFLATIFKRQSTGYTFNMADLNALNIWIIAAKTVGLYGLWVAANWAVATWMDGEGKAKQIAVVSAYAIIPYVAALIATTLLSNTLVMEEGMFLQYIVAVSALWSALLMFIGMNIIHDYGALKTLQSIALTFVAMGIAVFLAVLFYTLFNQVYLFFYTIYNELLFRL</sequence>
<evidence type="ECO:0000256" key="2">
    <source>
        <dbReference type="ARBA" id="ARBA00022692"/>
    </source>
</evidence>
<evidence type="ECO:0000256" key="4">
    <source>
        <dbReference type="ARBA" id="ARBA00023136"/>
    </source>
</evidence>
<dbReference type="Proteomes" id="UP001596233">
    <property type="component" value="Unassembled WGS sequence"/>
</dbReference>
<feature type="transmembrane region" description="Helical" evidence="5">
    <location>
        <begin position="108"/>
        <end position="129"/>
    </location>
</feature>
<evidence type="ECO:0000256" key="1">
    <source>
        <dbReference type="ARBA" id="ARBA00004141"/>
    </source>
</evidence>
<feature type="transmembrane region" description="Helical" evidence="5">
    <location>
        <begin position="208"/>
        <end position="229"/>
    </location>
</feature>
<proteinExistence type="predicted"/>